<name>A0A4R1HRU7_PSEEN</name>
<comment type="caution">
    <text evidence="1">The sequence shown here is derived from an EMBL/GenBank/DDBJ whole genome shotgun (WGS) entry which is preliminary data.</text>
</comment>
<protein>
    <recommendedName>
        <fullName evidence="3">Winged helix-turn-helix protein</fullName>
    </recommendedName>
</protein>
<accession>A0A4R1HRU7</accession>
<dbReference type="Proteomes" id="UP000295560">
    <property type="component" value="Unassembled WGS sequence"/>
</dbReference>
<dbReference type="PANTHER" id="PTHR30528">
    <property type="entry name" value="CYTOPLASMIC PROTEIN"/>
    <property type="match status" value="1"/>
</dbReference>
<dbReference type="InterPro" id="IPR009351">
    <property type="entry name" value="AlkZ-like"/>
</dbReference>
<gene>
    <name evidence="1" type="ORF">EV378_1131</name>
</gene>
<proteinExistence type="predicted"/>
<dbReference type="PANTHER" id="PTHR30528:SF0">
    <property type="entry name" value="CYTOPLASMIC PROTEIN"/>
    <property type="match status" value="1"/>
</dbReference>
<evidence type="ECO:0000313" key="2">
    <source>
        <dbReference type="Proteomes" id="UP000295560"/>
    </source>
</evidence>
<reference evidence="1 2" key="1">
    <citation type="submission" date="2019-03" db="EMBL/GenBank/DDBJ databases">
        <title>Sequencing the genomes of 1000 actinobacteria strains.</title>
        <authorList>
            <person name="Klenk H.-P."/>
        </authorList>
    </citation>
    <scope>NUCLEOTIDE SEQUENCE [LARGE SCALE GENOMIC DNA]</scope>
    <source>
        <strain evidence="1 2">DSM 44969</strain>
    </source>
</reference>
<dbReference type="EMBL" id="SMFZ01000001">
    <property type="protein sequence ID" value="TCK25327.1"/>
    <property type="molecule type" value="Genomic_DNA"/>
</dbReference>
<evidence type="ECO:0008006" key="3">
    <source>
        <dbReference type="Google" id="ProtNLM"/>
    </source>
</evidence>
<organism evidence="1 2">
    <name type="scientific">Pseudonocardia endophytica</name>
    <dbReference type="NCBI Taxonomy" id="401976"/>
    <lineage>
        <taxon>Bacteria</taxon>
        <taxon>Bacillati</taxon>
        <taxon>Actinomycetota</taxon>
        <taxon>Actinomycetes</taxon>
        <taxon>Pseudonocardiales</taxon>
        <taxon>Pseudonocardiaceae</taxon>
        <taxon>Pseudonocardia</taxon>
    </lineage>
</organism>
<sequence length="407" mass="45635">MRTISADVARRTALAAQGMADPRPSGPVTRRHLQRVLGRVRLLQLDSVNVAVRAHYMPVFSRLGAFPTEVLDDAAWAPSARRPRLLVEAWAHEASLVPVEDWPLVGHRVLPQRWWRHYAELLERHPTLADDVKAVVAERGPVGAGAIERELEHPGATPRPLGATWWERSEVKRVCEYLFAVGELHVGTRRHFERLYDLPERVLSPEMLATPAPDPADAARELVRRSASALGVGTETDLRDYYRLGPERTRTAIAELVDAGDLETVAVRGWAKPAYRDPAARVPRAIEGAALLCPFDPLVWERDRTERIFGFRYRIEIYVPEPKREFGYYVFPFLLDGRLVGRVDLKTDRATGVLRVQGAFTEPGVDPARVAGPLAAQLREMAEWQGCDGVVVGIRGDLCEDLERALR</sequence>
<evidence type="ECO:0000313" key="1">
    <source>
        <dbReference type="EMBL" id="TCK25327.1"/>
    </source>
</evidence>
<dbReference type="Pfam" id="PF06224">
    <property type="entry name" value="AlkZ-like"/>
    <property type="match status" value="1"/>
</dbReference>
<dbReference type="AlphaFoldDB" id="A0A4R1HRU7"/>
<keyword evidence="2" id="KW-1185">Reference proteome</keyword>
<dbReference type="RefSeq" id="WP_165922152.1">
    <property type="nucleotide sequence ID" value="NZ_SMFZ01000001.1"/>
</dbReference>